<organism evidence="1">
    <name type="scientific">bioreactor metagenome</name>
    <dbReference type="NCBI Taxonomy" id="1076179"/>
    <lineage>
        <taxon>unclassified sequences</taxon>
        <taxon>metagenomes</taxon>
        <taxon>ecological metagenomes</taxon>
    </lineage>
</organism>
<protein>
    <submittedName>
        <fullName evidence="1">Uncharacterized protein</fullName>
    </submittedName>
</protein>
<comment type="caution">
    <text evidence="1">The sequence shown here is derived from an EMBL/GenBank/DDBJ whole genome shotgun (WGS) entry which is preliminary data.</text>
</comment>
<sequence>MAQDALPLFAHLGVVAQQPHGHADQVVEIHALVGGKALLVALHDEGDAAFVVVLCHGQGLARVPALVLPGADGPLPLARGGQVGGAARAVLEDAAHIVRVENAERGLESAYVAVLAHHAHAQGVEGAHQHVLGLLADEPRRALAHFGGCLVGEGDGGNAPGRHARLDQPRNLVGDHPRLARARTGKHQAGALCVVDGLQLSQIESSGHGVEAGVRLVQKGGRINLRHKASATRSRCAGCGSGRVQAKR</sequence>
<dbReference type="EMBL" id="VSSQ01004489">
    <property type="protein sequence ID" value="MPM25405.1"/>
    <property type="molecule type" value="Genomic_DNA"/>
</dbReference>
<dbReference type="AlphaFoldDB" id="A0A644YA38"/>
<accession>A0A644YA38</accession>
<evidence type="ECO:0000313" key="1">
    <source>
        <dbReference type="EMBL" id="MPM25405.1"/>
    </source>
</evidence>
<reference evidence="1" key="1">
    <citation type="submission" date="2019-08" db="EMBL/GenBank/DDBJ databases">
        <authorList>
            <person name="Kucharzyk K."/>
            <person name="Murdoch R.W."/>
            <person name="Higgins S."/>
            <person name="Loffler F."/>
        </authorList>
    </citation>
    <scope>NUCLEOTIDE SEQUENCE</scope>
</reference>
<name>A0A644YA38_9ZZZZ</name>
<gene>
    <name evidence="1" type="ORF">SDC9_71899</name>
</gene>
<proteinExistence type="predicted"/>